<reference evidence="5 6" key="1">
    <citation type="submission" date="2014-09" db="EMBL/GenBank/DDBJ databases">
        <authorList>
            <person name="Chan K.-G."/>
        </authorList>
    </citation>
    <scope>NUCLEOTIDE SEQUENCE [LARGE SCALE GENOMIC DNA]</scope>
    <source>
        <strain evidence="5 6">ND07</strain>
    </source>
</reference>
<dbReference type="Pfam" id="PF03960">
    <property type="entry name" value="ArsC"/>
    <property type="match status" value="1"/>
</dbReference>
<evidence type="ECO:0000313" key="5">
    <source>
        <dbReference type="EMBL" id="AIR89912.1"/>
    </source>
</evidence>
<dbReference type="InterPro" id="IPR006659">
    <property type="entry name" value="Arsenate_reductase"/>
</dbReference>
<dbReference type="Proteomes" id="UP000029493">
    <property type="component" value="Chromosome"/>
</dbReference>
<keyword evidence="6" id="KW-1185">Reference proteome</keyword>
<evidence type="ECO:0000256" key="3">
    <source>
        <dbReference type="PROSITE-ProRule" id="PRU01282"/>
    </source>
</evidence>
<dbReference type="AlphaFoldDB" id="A0A089WTP8"/>
<dbReference type="KEGG" id="psw:LK03_11690"/>
<evidence type="ECO:0000256" key="4">
    <source>
        <dbReference type="RuleBase" id="RU362029"/>
    </source>
</evidence>
<proteinExistence type="inferred from homology"/>
<accession>A0A089WTP8</accession>
<dbReference type="NCBIfam" id="TIGR00014">
    <property type="entry name" value="arsC"/>
    <property type="match status" value="1"/>
</dbReference>
<sequence>MPELTLYHNPRCSKSRAALELLEARGLAPTVVRYLETPPDAATLRDLLGRLGISARQLLRTGEDEYKALNLADASLDEEALIAAMVEHPKLIERPILRAGERAIIGRPPENVLEILP</sequence>
<dbReference type="EMBL" id="CP009455">
    <property type="protein sequence ID" value="AIR89912.1"/>
    <property type="molecule type" value="Genomic_DNA"/>
</dbReference>
<dbReference type="CDD" id="cd03034">
    <property type="entry name" value="ArsC_ArsC"/>
    <property type="match status" value="1"/>
</dbReference>
<organism evidence="5 6">
    <name type="scientific">Pseudomonas cremoricolorata</name>
    <dbReference type="NCBI Taxonomy" id="157783"/>
    <lineage>
        <taxon>Bacteria</taxon>
        <taxon>Pseudomonadati</taxon>
        <taxon>Pseudomonadota</taxon>
        <taxon>Gammaproteobacteria</taxon>
        <taxon>Pseudomonadales</taxon>
        <taxon>Pseudomonadaceae</taxon>
        <taxon>Pseudomonas</taxon>
    </lineage>
</organism>
<gene>
    <name evidence="5" type="ORF">LK03_11690</name>
</gene>
<dbReference type="eggNOG" id="COG1393">
    <property type="taxonomic scope" value="Bacteria"/>
</dbReference>
<evidence type="ECO:0000313" key="6">
    <source>
        <dbReference type="Proteomes" id="UP000029493"/>
    </source>
</evidence>
<dbReference type="RefSeq" id="WP_038412495.1">
    <property type="nucleotide sequence ID" value="NZ_CP009455.1"/>
</dbReference>
<dbReference type="OrthoDB" id="9790554at2"/>
<protein>
    <recommendedName>
        <fullName evidence="4">Arsenate reductase</fullName>
        <ecNumber evidence="4">1.20.4.1</ecNumber>
    </recommendedName>
</protein>
<dbReference type="GO" id="GO:0008794">
    <property type="term" value="F:arsenate reductase (glutaredoxin) activity"/>
    <property type="evidence" value="ECO:0007669"/>
    <property type="project" value="UniProtKB-UniRule"/>
</dbReference>
<name>A0A089WTP8_9PSED</name>
<comment type="catalytic activity">
    <reaction evidence="4">
        <text>[glutaredoxin]-dithiol + arsenate + glutathione + H(+) = glutathionyl-S-S-[glutaredoxin] + arsenite + H2O</text>
        <dbReference type="Rhea" id="RHEA:22016"/>
        <dbReference type="Rhea" id="RHEA-COMP:10729"/>
        <dbReference type="Rhea" id="RHEA-COMP:17668"/>
        <dbReference type="ChEBI" id="CHEBI:15377"/>
        <dbReference type="ChEBI" id="CHEBI:15378"/>
        <dbReference type="ChEBI" id="CHEBI:29242"/>
        <dbReference type="ChEBI" id="CHEBI:29950"/>
        <dbReference type="ChEBI" id="CHEBI:48597"/>
        <dbReference type="ChEBI" id="CHEBI:57925"/>
        <dbReference type="ChEBI" id="CHEBI:146199"/>
        <dbReference type="EC" id="1.20.4.1"/>
    </reaction>
</comment>
<dbReference type="InterPro" id="IPR006660">
    <property type="entry name" value="Arsenate_reductase-like"/>
</dbReference>
<dbReference type="STRING" id="157783.LK03_11690"/>
<evidence type="ECO:0000256" key="2">
    <source>
        <dbReference type="ARBA" id="ARBA00023002"/>
    </source>
</evidence>
<keyword evidence="2 4" id="KW-0560">Oxidoreductase</keyword>
<evidence type="ECO:0000256" key="1">
    <source>
        <dbReference type="ARBA" id="ARBA00007198"/>
    </source>
</evidence>
<dbReference type="PROSITE" id="PS51353">
    <property type="entry name" value="ARSC"/>
    <property type="match status" value="1"/>
</dbReference>
<dbReference type="SUPFAM" id="SSF52833">
    <property type="entry name" value="Thioredoxin-like"/>
    <property type="match status" value="1"/>
</dbReference>
<dbReference type="PANTHER" id="PTHR30041">
    <property type="entry name" value="ARSENATE REDUCTASE"/>
    <property type="match status" value="1"/>
</dbReference>
<dbReference type="InterPro" id="IPR036249">
    <property type="entry name" value="Thioredoxin-like_sf"/>
</dbReference>
<dbReference type="EC" id="1.20.4.1" evidence="4"/>
<comment type="similarity">
    <text evidence="1 3 4">Belongs to the ArsC family.</text>
</comment>
<dbReference type="Gene3D" id="3.40.30.10">
    <property type="entry name" value="Glutaredoxin"/>
    <property type="match status" value="1"/>
</dbReference>
<dbReference type="PANTHER" id="PTHR30041:SF4">
    <property type="entry name" value="ARSENATE REDUCTASE"/>
    <property type="match status" value="1"/>
</dbReference>